<proteinExistence type="predicted"/>
<dbReference type="AlphaFoldDB" id="A0ABD3NVK9"/>
<organism evidence="3 4">
    <name type="scientific">Cyclotella atomus</name>
    <dbReference type="NCBI Taxonomy" id="382360"/>
    <lineage>
        <taxon>Eukaryota</taxon>
        <taxon>Sar</taxon>
        <taxon>Stramenopiles</taxon>
        <taxon>Ochrophyta</taxon>
        <taxon>Bacillariophyta</taxon>
        <taxon>Coscinodiscophyceae</taxon>
        <taxon>Thalassiosirophycidae</taxon>
        <taxon>Stephanodiscales</taxon>
        <taxon>Stephanodiscaceae</taxon>
        <taxon>Cyclotella</taxon>
    </lineage>
</organism>
<evidence type="ECO:0000256" key="1">
    <source>
        <dbReference type="SAM" id="MobiDB-lite"/>
    </source>
</evidence>
<accession>A0ABD3NVK9</accession>
<dbReference type="EMBL" id="JALLPJ020000961">
    <property type="protein sequence ID" value="KAL3778986.1"/>
    <property type="molecule type" value="Genomic_DNA"/>
</dbReference>
<feature type="signal peptide" evidence="2">
    <location>
        <begin position="1"/>
        <end position="23"/>
    </location>
</feature>
<reference evidence="3 4" key="1">
    <citation type="submission" date="2024-10" db="EMBL/GenBank/DDBJ databases">
        <title>Updated reference genomes for cyclostephanoid diatoms.</title>
        <authorList>
            <person name="Roberts W.R."/>
            <person name="Alverson A.J."/>
        </authorList>
    </citation>
    <scope>NUCLEOTIDE SEQUENCE [LARGE SCALE GENOMIC DNA]</scope>
    <source>
        <strain evidence="3 4">AJA010-31</strain>
    </source>
</reference>
<feature type="compositionally biased region" description="Acidic residues" evidence="1">
    <location>
        <begin position="157"/>
        <end position="167"/>
    </location>
</feature>
<dbReference type="Proteomes" id="UP001530400">
    <property type="component" value="Unassembled WGS sequence"/>
</dbReference>
<feature type="non-terminal residue" evidence="3">
    <location>
        <position position="787"/>
    </location>
</feature>
<evidence type="ECO:0000313" key="4">
    <source>
        <dbReference type="Proteomes" id="UP001530400"/>
    </source>
</evidence>
<keyword evidence="2" id="KW-0732">Signal</keyword>
<sequence length="787" mass="88189">MSNMLKIISLALCIIATHEVAEGSRMANPKFGARAINISRNKSAHELNRVNVQNEKYLHEKLDALLESSVFMYRGGEVLDEDDDSQLHDDEPAANDVVKSKTENPQDSNEEAVKKLPPDQANPPIHVETTVSSQPQPEEAKVAKKKSNAVGDPDGNSSDDEDSDEEDLLEELAEIERQNQLDRQDKQLEGDEEFDKLISLAERREGMKRRIEEMEAEMERRRGELELDENDLEITVELVDDEEQSIDSSYHLAKEKITQDSVMKRQRKYKRGFMTKKSNETQAKVKTTIDSETLDNILVDAFRPMIFLPPPAPRLPSSTGSVSLKSVDIASRRRLDRRTLYHGLLAELGGSHPADDKKSQSIRRRYLEGETARELRGALSLACQPKWRERIMAGPSVSSNVSRENVTEIDNDEDDDEYDETVMKQFMGQCGVCLFPPLDEEEPQKKDEFTPPKQQQQFGPQPMGMEGQGSFFGEFNNEEGYTPQSSPPKPWRCTMSMQETLAMALAHSLSCGLALIDDEALSSVRDRVEKTLAEMIQKEEEVNPPTIDPEELRNAALIRHMIRLANDGKIFICGDNKADSMKSVFGKLSDRMERDMDFDLDDCNDDLAVESLRLMKEDEQYWFESNEAGGDCQNKKPLPLVLFLRSDSSPAILRSNTAVETLAHECVKKDSIHLLVLGGKGIDAATTSLPDEVTVGIANGRMHNHQQGQGKAFSMMSNFPPGSPEFNAQMENSQHPGQFMPGSFNVNNINASGVNDPEGSRRFNIFLARTVDQTGKPQIMGTIAPPQ</sequence>
<protein>
    <submittedName>
        <fullName evidence="3">Uncharacterized protein</fullName>
    </submittedName>
</protein>
<name>A0ABD3NVK9_9STRA</name>
<evidence type="ECO:0000256" key="2">
    <source>
        <dbReference type="SAM" id="SignalP"/>
    </source>
</evidence>
<keyword evidence="4" id="KW-1185">Reference proteome</keyword>
<feature type="chain" id="PRO_5044851828" evidence="2">
    <location>
        <begin position="24"/>
        <end position="787"/>
    </location>
</feature>
<gene>
    <name evidence="3" type="ORF">ACHAWO_009183</name>
</gene>
<comment type="caution">
    <text evidence="3">The sequence shown here is derived from an EMBL/GenBank/DDBJ whole genome shotgun (WGS) entry which is preliminary data.</text>
</comment>
<evidence type="ECO:0000313" key="3">
    <source>
        <dbReference type="EMBL" id="KAL3778986.1"/>
    </source>
</evidence>
<feature type="region of interest" description="Disordered" evidence="1">
    <location>
        <begin position="80"/>
        <end position="167"/>
    </location>
</feature>